<accession>A0AAV3XUW2</accession>
<dbReference type="Pfam" id="PF15559">
    <property type="entry name" value="DUF4660"/>
    <property type="match status" value="1"/>
</dbReference>
<dbReference type="EMBL" id="BLXT01000008">
    <property type="protein sequence ID" value="GFN73553.1"/>
    <property type="molecule type" value="Genomic_DNA"/>
</dbReference>
<gene>
    <name evidence="2" type="ORF">PoB_000005900</name>
</gene>
<dbReference type="Proteomes" id="UP000735302">
    <property type="component" value="Unassembled WGS sequence"/>
</dbReference>
<organism evidence="2 3">
    <name type="scientific">Plakobranchus ocellatus</name>
    <dbReference type="NCBI Taxonomy" id="259542"/>
    <lineage>
        <taxon>Eukaryota</taxon>
        <taxon>Metazoa</taxon>
        <taxon>Spiralia</taxon>
        <taxon>Lophotrochozoa</taxon>
        <taxon>Mollusca</taxon>
        <taxon>Gastropoda</taxon>
        <taxon>Heterobranchia</taxon>
        <taxon>Euthyneura</taxon>
        <taxon>Panpulmonata</taxon>
        <taxon>Sacoglossa</taxon>
        <taxon>Placobranchoidea</taxon>
        <taxon>Plakobranchidae</taxon>
        <taxon>Plakobranchus</taxon>
    </lineage>
</organism>
<feature type="compositionally biased region" description="Basic and acidic residues" evidence="1">
    <location>
        <begin position="150"/>
        <end position="161"/>
    </location>
</feature>
<name>A0AAV3XUW2_9GAST</name>
<evidence type="ECO:0000256" key="1">
    <source>
        <dbReference type="SAM" id="MobiDB-lite"/>
    </source>
</evidence>
<feature type="compositionally biased region" description="Basic and acidic residues" evidence="1">
    <location>
        <begin position="104"/>
        <end position="127"/>
    </location>
</feature>
<dbReference type="InterPro" id="IPR029089">
    <property type="entry name" value="DUF4660"/>
</dbReference>
<evidence type="ECO:0000313" key="2">
    <source>
        <dbReference type="EMBL" id="GFN73553.1"/>
    </source>
</evidence>
<proteinExistence type="predicted"/>
<sequence>MASKVKRDPLSRYFKDLDEFEISSGEESDGEAEQSAGKTPVTQSVSESIAGKSSNERDESNQTGVQKISDPDVKHKEKQNLKKLPSAQDCLKNQSSPAFLRLGRQKEVDWDKNLKSLDHSEDDKPVDFKTNAVPPPVSYEPVTDPGIKVVDSDGNKRKRIEDELEDQMTSTKAYKVHKDDDEDR</sequence>
<feature type="compositionally biased region" description="Polar residues" evidence="1">
    <location>
        <begin position="36"/>
        <end position="53"/>
    </location>
</feature>
<comment type="caution">
    <text evidence="2">The sequence shown here is derived from an EMBL/GenBank/DDBJ whole genome shotgun (WGS) entry which is preliminary data.</text>
</comment>
<keyword evidence="3" id="KW-1185">Reference proteome</keyword>
<evidence type="ECO:0000313" key="3">
    <source>
        <dbReference type="Proteomes" id="UP000735302"/>
    </source>
</evidence>
<feature type="compositionally biased region" description="Basic and acidic residues" evidence="1">
    <location>
        <begin position="69"/>
        <end position="80"/>
    </location>
</feature>
<reference evidence="2 3" key="1">
    <citation type="journal article" date="2021" name="Elife">
        <title>Chloroplast acquisition without the gene transfer in kleptoplastic sea slugs, Plakobranchus ocellatus.</title>
        <authorList>
            <person name="Maeda T."/>
            <person name="Takahashi S."/>
            <person name="Yoshida T."/>
            <person name="Shimamura S."/>
            <person name="Takaki Y."/>
            <person name="Nagai Y."/>
            <person name="Toyoda A."/>
            <person name="Suzuki Y."/>
            <person name="Arimoto A."/>
            <person name="Ishii H."/>
            <person name="Satoh N."/>
            <person name="Nishiyama T."/>
            <person name="Hasebe M."/>
            <person name="Maruyama T."/>
            <person name="Minagawa J."/>
            <person name="Obokata J."/>
            <person name="Shigenobu S."/>
        </authorList>
    </citation>
    <scope>NUCLEOTIDE SEQUENCE [LARGE SCALE GENOMIC DNA]</scope>
</reference>
<feature type="region of interest" description="Disordered" evidence="1">
    <location>
        <begin position="21"/>
        <end position="184"/>
    </location>
</feature>
<dbReference type="AlphaFoldDB" id="A0AAV3XUW2"/>
<protein>
    <submittedName>
        <fullName evidence="2">Upf0690 protein c1orf52 homolog</fullName>
    </submittedName>
</protein>
<feature type="compositionally biased region" description="Acidic residues" evidence="1">
    <location>
        <begin position="21"/>
        <end position="32"/>
    </location>
</feature>